<dbReference type="Pfam" id="PF07715">
    <property type="entry name" value="Plug"/>
    <property type="match status" value="1"/>
</dbReference>
<evidence type="ECO:0000259" key="16">
    <source>
        <dbReference type="Pfam" id="PF07715"/>
    </source>
</evidence>
<dbReference type="Gene3D" id="2.40.170.20">
    <property type="entry name" value="TonB-dependent receptor, beta-barrel domain"/>
    <property type="match status" value="1"/>
</dbReference>
<evidence type="ECO:0000256" key="13">
    <source>
        <dbReference type="SAM" id="MobiDB-lite"/>
    </source>
</evidence>
<name>A0A1I4KBC8_9BURK</name>
<protein>
    <submittedName>
        <fullName evidence="17">Iron complex outermembrane recepter protein</fullName>
    </submittedName>
</protein>
<sequence length="774" mass="83874">MSKLIPFACLALLGAAASEVYAQTAPAEAVPEQAPSPLQPAAKPASQSANPAGNPAAKPAAGKSGPALSSDGKVLPQITISGARADDMDERRRSTAGKQVYGREELDRNGDSNLGDILKRLPGVTIGGRPGRGGEIRMRGLGNGYTQVLLNGERPPAGFSMDSLSPDQVERVEVMRGPVAEHSTRAIAGTINIVLRDGYQQKDYQLKLTDSIEQGRHAPNVSLTAPLKVGAATLLLSGSIFENRQHDQGQTYNLDSDAAGVAHKEQTLRDESGRTGRGIHFTPRLSYKFDNGDTLNFQPFLMSLRSDGHSSSALSQGGAVPPAWLRPPEYSLAHSDAHSSMSFLRGFGNWIHKFEGAAKLDVKFGFGTGHSSNDSLRQQYDASGVLLERFQDSDSTRDRSFSTGGKYTAPLGRDHSLAAGWDVESAHRSQTKTSLDKNGLPQFSDSGDNLSADTRRLAVFAQDEWDITSQWAAYFGLRWEGIRTTSSRAGGDVSNSSSVFSPLLHGVWRIPGHEKDQLRASLTKSYKAASVQDLIALPALSHWIGDPTRPDRMGNPDLKPELATGLDLAYEHYLGRSGIVSVSGFVRDIDNLIRRSLSQQQMADGLHWVSRPENVGHARTSGVELEAKFQLADLFEDAPALDLRANYSRFWSRVDGIPGPNNRLDQQAKQTANLGLDYRMKGLPLTLGGSFNWTPATTVQTSATQVVDSGRKRAVDLYGLWKFNGQTQLRVSVNNLLAEDSLGGNVVTTNGLSQLANTENQTFRVWSVKLETKF</sequence>
<evidence type="ECO:0000256" key="2">
    <source>
        <dbReference type="ARBA" id="ARBA00009810"/>
    </source>
</evidence>
<evidence type="ECO:0000256" key="1">
    <source>
        <dbReference type="ARBA" id="ARBA00004571"/>
    </source>
</evidence>
<dbReference type="InterPro" id="IPR036942">
    <property type="entry name" value="Beta-barrel_TonB_sf"/>
</dbReference>
<dbReference type="PANTHER" id="PTHR30069:SF29">
    <property type="entry name" value="HEMOGLOBIN AND HEMOGLOBIN-HAPTOGLOBIN-BINDING PROTEIN 1-RELATED"/>
    <property type="match status" value="1"/>
</dbReference>
<dbReference type="GO" id="GO:0015344">
    <property type="term" value="F:siderophore uptake transmembrane transporter activity"/>
    <property type="evidence" value="ECO:0007669"/>
    <property type="project" value="TreeGrafter"/>
</dbReference>
<evidence type="ECO:0000313" key="17">
    <source>
        <dbReference type="EMBL" id="SFL76135.1"/>
    </source>
</evidence>
<keyword evidence="3 11" id="KW-0813">Transport</keyword>
<dbReference type="InterPro" id="IPR037066">
    <property type="entry name" value="Plug_dom_sf"/>
</dbReference>
<feature type="domain" description="TonB-dependent receptor plug" evidence="16">
    <location>
        <begin position="92"/>
        <end position="189"/>
    </location>
</feature>
<dbReference type="RefSeq" id="WP_093385556.1">
    <property type="nucleotide sequence ID" value="NZ_FOTW01000007.1"/>
</dbReference>
<evidence type="ECO:0000256" key="9">
    <source>
        <dbReference type="ARBA" id="ARBA00023170"/>
    </source>
</evidence>
<comment type="subcellular location">
    <subcellularLocation>
        <location evidence="1 11">Cell outer membrane</location>
        <topology evidence="1 11">Multi-pass membrane protein</topology>
    </subcellularLocation>
</comment>
<keyword evidence="9" id="KW-0675">Receptor</keyword>
<evidence type="ECO:0000256" key="8">
    <source>
        <dbReference type="ARBA" id="ARBA00023136"/>
    </source>
</evidence>
<feature type="region of interest" description="Disordered" evidence="13">
    <location>
        <begin position="428"/>
        <end position="447"/>
    </location>
</feature>
<evidence type="ECO:0000256" key="7">
    <source>
        <dbReference type="ARBA" id="ARBA00023077"/>
    </source>
</evidence>
<dbReference type="PROSITE" id="PS52016">
    <property type="entry name" value="TONB_DEPENDENT_REC_3"/>
    <property type="match status" value="1"/>
</dbReference>
<evidence type="ECO:0000256" key="4">
    <source>
        <dbReference type="ARBA" id="ARBA00022452"/>
    </source>
</evidence>
<gene>
    <name evidence="17" type="ORF">SAMN02982985_01406</name>
</gene>
<evidence type="ECO:0000256" key="6">
    <source>
        <dbReference type="ARBA" id="ARBA00022729"/>
    </source>
</evidence>
<keyword evidence="4 11" id="KW-1134">Transmembrane beta strand</keyword>
<feature type="compositionally biased region" description="Basic and acidic residues" evidence="13">
    <location>
        <begin position="101"/>
        <end position="110"/>
    </location>
</feature>
<keyword evidence="7 12" id="KW-0798">TonB box</keyword>
<evidence type="ECO:0000256" key="14">
    <source>
        <dbReference type="SAM" id="SignalP"/>
    </source>
</evidence>
<evidence type="ECO:0000256" key="12">
    <source>
        <dbReference type="RuleBase" id="RU003357"/>
    </source>
</evidence>
<dbReference type="GO" id="GO:0044718">
    <property type="term" value="P:siderophore transmembrane transport"/>
    <property type="evidence" value="ECO:0007669"/>
    <property type="project" value="TreeGrafter"/>
</dbReference>
<dbReference type="Proteomes" id="UP000199470">
    <property type="component" value="Unassembled WGS sequence"/>
</dbReference>
<dbReference type="AlphaFoldDB" id="A0A1I4KBC8"/>
<organism evidence="17 18">
    <name type="scientific">Rugamonas rubra</name>
    <dbReference type="NCBI Taxonomy" id="758825"/>
    <lineage>
        <taxon>Bacteria</taxon>
        <taxon>Pseudomonadati</taxon>
        <taxon>Pseudomonadota</taxon>
        <taxon>Betaproteobacteria</taxon>
        <taxon>Burkholderiales</taxon>
        <taxon>Oxalobacteraceae</taxon>
        <taxon>Telluria group</taxon>
        <taxon>Rugamonas</taxon>
    </lineage>
</organism>
<keyword evidence="10 11" id="KW-0998">Cell outer membrane</keyword>
<dbReference type="InterPro" id="IPR039426">
    <property type="entry name" value="TonB-dep_rcpt-like"/>
</dbReference>
<feature type="compositionally biased region" description="Basic and acidic residues" evidence="13">
    <location>
        <begin position="84"/>
        <end position="93"/>
    </location>
</feature>
<keyword evidence="18" id="KW-1185">Reference proteome</keyword>
<feature type="chain" id="PRO_5011704976" evidence="14">
    <location>
        <begin position="23"/>
        <end position="774"/>
    </location>
</feature>
<dbReference type="Pfam" id="PF00593">
    <property type="entry name" value="TonB_dep_Rec_b-barrel"/>
    <property type="match status" value="1"/>
</dbReference>
<feature type="domain" description="TonB-dependent receptor-like beta-barrel" evidence="15">
    <location>
        <begin position="314"/>
        <end position="736"/>
    </location>
</feature>
<feature type="region of interest" description="Disordered" evidence="13">
    <location>
        <begin position="23"/>
        <end position="114"/>
    </location>
</feature>
<dbReference type="OrthoDB" id="8671598at2"/>
<evidence type="ECO:0000256" key="11">
    <source>
        <dbReference type="PROSITE-ProRule" id="PRU01360"/>
    </source>
</evidence>
<dbReference type="InterPro" id="IPR000531">
    <property type="entry name" value="Beta-barrel_TonB"/>
</dbReference>
<evidence type="ECO:0000256" key="3">
    <source>
        <dbReference type="ARBA" id="ARBA00022448"/>
    </source>
</evidence>
<dbReference type="CDD" id="cd01347">
    <property type="entry name" value="ligand_gated_channel"/>
    <property type="match status" value="1"/>
</dbReference>
<dbReference type="PANTHER" id="PTHR30069">
    <property type="entry name" value="TONB-DEPENDENT OUTER MEMBRANE RECEPTOR"/>
    <property type="match status" value="1"/>
</dbReference>
<feature type="signal peptide" evidence="14">
    <location>
        <begin position="1"/>
        <end position="22"/>
    </location>
</feature>
<dbReference type="STRING" id="758825.SAMN02982985_01406"/>
<feature type="compositionally biased region" description="Low complexity" evidence="13">
    <location>
        <begin position="48"/>
        <end position="67"/>
    </location>
</feature>
<dbReference type="EMBL" id="FOTW01000007">
    <property type="protein sequence ID" value="SFL76135.1"/>
    <property type="molecule type" value="Genomic_DNA"/>
</dbReference>
<comment type="similarity">
    <text evidence="2 11 12">Belongs to the TonB-dependent receptor family.</text>
</comment>
<proteinExistence type="inferred from homology"/>
<dbReference type="GO" id="GO:0009279">
    <property type="term" value="C:cell outer membrane"/>
    <property type="evidence" value="ECO:0007669"/>
    <property type="project" value="UniProtKB-SubCell"/>
</dbReference>
<keyword evidence="5 11" id="KW-0812">Transmembrane</keyword>
<accession>A0A1I4KBC8</accession>
<evidence type="ECO:0000256" key="5">
    <source>
        <dbReference type="ARBA" id="ARBA00022692"/>
    </source>
</evidence>
<reference evidence="17 18" key="1">
    <citation type="submission" date="2016-10" db="EMBL/GenBank/DDBJ databases">
        <authorList>
            <person name="de Groot N.N."/>
        </authorList>
    </citation>
    <scope>NUCLEOTIDE SEQUENCE [LARGE SCALE GENOMIC DNA]</scope>
    <source>
        <strain evidence="17 18">ATCC 43154</strain>
    </source>
</reference>
<evidence type="ECO:0000313" key="18">
    <source>
        <dbReference type="Proteomes" id="UP000199470"/>
    </source>
</evidence>
<dbReference type="Gene3D" id="2.170.130.10">
    <property type="entry name" value="TonB-dependent receptor, plug domain"/>
    <property type="match status" value="1"/>
</dbReference>
<keyword evidence="8 11" id="KW-0472">Membrane</keyword>
<evidence type="ECO:0000256" key="10">
    <source>
        <dbReference type="ARBA" id="ARBA00023237"/>
    </source>
</evidence>
<keyword evidence="6 14" id="KW-0732">Signal</keyword>
<evidence type="ECO:0000259" key="15">
    <source>
        <dbReference type="Pfam" id="PF00593"/>
    </source>
</evidence>
<dbReference type="InterPro" id="IPR012910">
    <property type="entry name" value="Plug_dom"/>
</dbReference>
<dbReference type="SUPFAM" id="SSF56935">
    <property type="entry name" value="Porins"/>
    <property type="match status" value="1"/>
</dbReference>